<dbReference type="GO" id="GO:0007165">
    <property type="term" value="P:signal transduction"/>
    <property type="evidence" value="ECO:0007669"/>
    <property type="project" value="UniProtKB-KW"/>
</dbReference>
<dbReference type="SMART" id="SM00283">
    <property type="entry name" value="MA"/>
    <property type="match status" value="1"/>
</dbReference>
<evidence type="ECO:0000256" key="3">
    <source>
        <dbReference type="ARBA" id="ARBA00029447"/>
    </source>
</evidence>
<name>A0A2N7W6I2_9BURK</name>
<dbReference type="InterPro" id="IPR000014">
    <property type="entry name" value="PAS"/>
</dbReference>
<dbReference type="SUPFAM" id="SSF58104">
    <property type="entry name" value="Methyl-accepting chemotaxis protein (MCP) signaling domain"/>
    <property type="match status" value="1"/>
</dbReference>
<keyword evidence="4" id="KW-0807">Transducer</keyword>
<dbReference type="InterPro" id="IPR004089">
    <property type="entry name" value="MCPsignal_dom"/>
</dbReference>
<dbReference type="GO" id="GO:0006935">
    <property type="term" value="P:chemotaxis"/>
    <property type="evidence" value="ECO:0007669"/>
    <property type="project" value="InterPro"/>
</dbReference>
<dbReference type="InterPro" id="IPR051310">
    <property type="entry name" value="MCP_chemotaxis"/>
</dbReference>
<evidence type="ECO:0000256" key="2">
    <source>
        <dbReference type="ARBA" id="ARBA00022481"/>
    </source>
</evidence>
<evidence type="ECO:0000313" key="9">
    <source>
        <dbReference type="Proteomes" id="UP000235347"/>
    </source>
</evidence>
<comment type="subcellular location">
    <subcellularLocation>
        <location evidence="1">Membrane</location>
    </subcellularLocation>
</comment>
<evidence type="ECO:0000259" key="7">
    <source>
        <dbReference type="PROSITE" id="PS50885"/>
    </source>
</evidence>
<keyword evidence="2" id="KW-0488">Methylation</keyword>
<dbReference type="PANTHER" id="PTHR43531:SF14">
    <property type="entry name" value="METHYL-ACCEPTING CHEMOTAXIS PROTEIN I-RELATED"/>
    <property type="match status" value="1"/>
</dbReference>
<dbReference type="CDD" id="cd00130">
    <property type="entry name" value="PAS"/>
    <property type="match status" value="1"/>
</dbReference>
<accession>A0A2N7W6I2</accession>
<organism evidence="8 9">
    <name type="scientific">Trinickia soli</name>
    <dbReference type="NCBI Taxonomy" id="380675"/>
    <lineage>
        <taxon>Bacteria</taxon>
        <taxon>Pseudomonadati</taxon>
        <taxon>Pseudomonadota</taxon>
        <taxon>Betaproteobacteria</taxon>
        <taxon>Burkholderiales</taxon>
        <taxon>Burkholderiaceae</taxon>
        <taxon>Trinickia</taxon>
    </lineage>
</organism>
<gene>
    <name evidence="8" type="ORF">C0Z19_11950</name>
</gene>
<dbReference type="PROSITE" id="PS50885">
    <property type="entry name" value="HAMP"/>
    <property type="match status" value="1"/>
</dbReference>
<dbReference type="Proteomes" id="UP000235347">
    <property type="component" value="Unassembled WGS sequence"/>
</dbReference>
<dbReference type="PANTHER" id="PTHR43531">
    <property type="entry name" value="PROTEIN ICFG"/>
    <property type="match status" value="1"/>
</dbReference>
<protein>
    <submittedName>
        <fullName evidence="8">Chemotaxis protein</fullName>
    </submittedName>
</protein>
<evidence type="ECO:0000259" key="5">
    <source>
        <dbReference type="PROSITE" id="PS50111"/>
    </source>
</evidence>
<dbReference type="InterPro" id="IPR004090">
    <property type="entry name" value="Chemotax_Me-accpt_rcpt"/>
</dbReference>
<dbReference type="Pfam" id="PF00672">
    <property type="entry name" value="HAMP"/>
    <property type="match status" value="1"/>
</dbReference>
<proteinExistence type="inferred from homology"/>
<dbReference type="InterPro" id="IPR003660">
    <property type="entry name" value="HAMP_dom"/>
</dbReference>
<feature type="domain" description="PAS" evidence="6">
    <location>
        <begin position="6"/>
        <end position="76"/>
    </location>
</feature>
<evidence type="ECO:0000259" key="6">
    <source>
        <dbReference type="PROSITE" id="PS50112"/>
    </source>
</evidence>
<dbReference type="EMBL" id="PNYB01000008">
    <property type="protein sequence ID" value="PMS25017.1"/>
    <property type="molecule type" value="Genomic_DNA"/>
</dbReference>
<feature type="domain" description="HAMP" evidence="7">
    <location>
        <begin position="217"/>
        <end position="269"/>
    </location>
</feature>
<dbReference type="GO" id="GO:0005886">
    <property type="term" value="C:plasma membrane"/>
    <property type="evidence" value="ECO:0007669"/>
    <property type="project" value="TreeGrafter"/>
</dbReference>
<dbReference type="RefSeq" id="WP_102610020.1">
    <property type="nucleotide sequence ID" value="NZ_CADIKD010000002.1"/>
</dbReference>
<feature type="domain" description="Methyl-accepting transducer" evidence="5">
    <location>
        <begin position="274"/>
        <end position="503"/>
    </location>
</feature>
<keyword evidence="9" id="KW-1185">Reference proteome</keyword>
<evidence type="ECO:0000256" key="1">
    <source>
        <dbReference type="ARBA" id="ARBA00004370"/>
    </source>
</evidence>
<dbReference type="GO" id="GO:0004888">
    <property type="term" value="F:transmembrane signaling receptor activity"/>
    <property type="evidence" value="ECO:0007669"/>
    <property type="project" value="InterPro"/>
</dbReference>
<dbReference type="PROSITE" id="PS50112">
    <property type="entry name" value="PAS"/>
    <property type="match status" value="1"/>
</dbReference>
<dbReference type="Gene3D" id="3.30.450.20">
    <property type="entry name" value="PAS domain"/>
    <property type="match status" value="1"/>
</dbReference>
<dbReference type="SUPFAM" id="SSF55785">
    <property type="entry name" value="PYP-like sensor domain (PAS domain)"/>
    <property type="match status" value="1"/>
</dbReference>
<comment type="similarity">
    <text evidence="3">Belongs to the methyl-accepting chemotaxis (MCP) protein family.</text>
</comment>
<dbReference type="SMART" id="SM00304">
    <property type="entry name" value="HAMP"/>
    <property type="match status" value="1"/>
</dbReference>
<dbReference type="Pfam" id="PF13426">
    <property type="entry name" value="PAS_9"/>
    <property type="match status" value="1"/>
</dbReference>
<evidence type="ECO:0000313" key="8">
    <source>
        <dbReference type="EMBL" id="PMS25017.1"/>
    </source>
</evidence>
<reference evidence="8 9" key="1">
    <citation type="submission" date="2018-01" db="EMBL/GenBank/DDBJ databases">
        <title>Whole genome analyses suggest that Burkholderia sensu lato contains two further novel genera in the rhizoxinica-symbiotica group Mycetohabitans gen. nov., and Trinickia gen. nov.: implications for the evolution of diazotrophy and nodulation in the Burkholderiaceae.</title>
        <authorList>
            <person name="Estrada-de los Santos P."/>
            <person name="Palmer M."/>
            <person name="Chavez-Ramirez B."/>
            <person name="Beukes C."/>
            <person name="Steenkamp E.T."/>
            <person name="Hirsch A.M."/>
            <person name="Manyaka P."/>
            <person name="Maluk M."/>
            <person name="Lafos M."/>
            <person name="Crook M."/>
            <person name="Gross E."/>
            <person name="Simon M.F."/>
            <person name="Bueno dos Reis Junior F."/>
            <person name="Poole P.S."/>
            <person name="Venter S.N."/>
            <person name="James E.K."/>
        </authorList>
    </citation>
    <scope>NUCLEOTIDE SEQUENCE [LARGE SCALE GENOMIC DNA]</scope>
    <source>
        <strain evidence="8 9">GP25-8</strain>
    </source>
</reference>
<evidence type="ECO:0000256" key="4">
    <source>
        <dbReference type="PROSITE-ProRule" id="PRU00284"/>
    </source>
</evidence>
<dbReference type="CDD" id="cd11386">
    <property type="entry name" value="MCP_signal"/>
    <property type="match status" value="1"/>
</dbReference>
<dbReference type="AlphaFoldDB" id="A0A2N7W6I2"/>
<dbReference type="SMART" id="SM00091">
    <property type="entry name" value="PAS"/>
    <property type="match status" value="1"/>
</dbReference>
<dbReference type="Gene3D" id="1.10.287.950">
    <property type="entry name" value="Methyl-accepting chemotaxis protein"/>
    <property type="match status" value="1"/>
</dbReference>
<dbReference type="PROSITE" id="PS50111">
    <property type="entry name" value="CHEMOTAXIS_TRANSDUC_2"/>
    <property type="match status" value="1"/>
</dbReference>
<dbReference type="InterPro" id="IPR035965">
    <property type="entry name" value="PAS-like_dom_sf"/>
</dbReference>
<comment type="caution">
    <text evidence="8">The sequence shown here is derived from an EMBL/GenBank/DDBJ whole genome shotgun (WGS) entry which is preliminary data.</text>
</comment>
<dbReference type="FunFam" id="1.10.287.950:FF:000001">
    <property type="entry name" value="Methyl-accepting chemotaxis sensory transducer"/>
    <property type="match status" value="1"/>
</dbReference>
<dbReference type="Pfam" id="PF00015">
    <property type="entry name" value="MCPsignal"/>
    <property type="match status" value="1"/>
</dbReference>
<dbReference type="NCBIfam" id="TIGR00229">
    <property type="entry name" value="sensory_box"/>
    <property type="match status" value="1"/>
</dbReference>
<sequence length="522" mass="55560">MHADKTTSGVEYVLDDSIAMISKGNLDGKITYANRDFIRVSGYAEEELLGAPQSMLAHPDTPHQVFEDFLRTVKSNKTWTGIAKGLRKSGDHFWVEMTAAPIYQNRRVAGYITIRAKATAERIRFADEAYTAMKNGSADVALDGGRIVKRSTFRRLRSVQHLSVAAKMNTLIALTAALFGSNLAVLAHPGSASGRWIVSSSAAGIACCLLSSLLFRHGLIRPFARIKDHIDDLGEGNLSRAIEAYGDGEAAQIQHALRILQINLTLLVSQIKETTALVSNGVAEIASGNTDLSARTEAQAASLTQIAASMAKLTAMVANNSESAREANVLSTTTSSVAAKGRQAVGKVIETMVSIEDSSRRIVDIIGVIDGIAFQTNILALNAAVEAARAGVQGRGFAVVAGEVRNLARRCADAAKEIKSLIGDCTTRVEGGSQLVSNAGEIMTDIVAAVERVTMVLGDIATASRSQSDGITQVNEALAQLEHTTERNAGLVDQAGIESRRMREEAGKLARLVEAFKLSSLA</sequence>
<dbReference type="PRINTS" id="PR00260">
    <property type="entry name" value="CHEMTRNSDUCR"/>
</dbReference>